<dbReference type="AlphaFoldDB" id="A0A0R2AIJ4"/>
<evidence type="ECO:0000256" key="1">
    <source>
        <dbReference type="ARBA" id="ARBA00009437"/>
    </source>
</evidence>
<dbReference type="RefSeq" id="WP_056977627.1">
    <property type="nucleotide sequence ID" value="NZ_AYYP01000071.1"/>
</dbReference>
<dbReference type="InterPro" id="IPR036390">
    <property type="entry name" value="WH_DNA-bd_sf"/>
</dbReference>
<dbReference type="Proteomes" id="UP000051008">
    <property type="component" value="Unassembled WGS sequence"/>
</dbReference>
<evidence type="ECO:0000313" key="6">
    <source>
        <dbReference type="EMBL" id="KRM63075.1"/>
    </source>
</evidence>
<keyword evidence="3" id="KW-0238">DNA-binding</keyword>
<protein>
    <submittedName>
        <fullName evidence="6">LysR family transcriptional regulator</fullName>
    </submittedName>
</protein>
<evidence type="ECO:0000256" key="2">
    <source>
        <dbReference type="ARBA" id="ARBA00023015"/>
    </source>
</evidence>
<dbReference type="InterPro" id="IPR000847">
    <property type="entry name" value="LysR_HTH_N"/>
</dbReference>
<proteinExistence type="inferred from homology"/>
<accession>A0A0R2AIJ4</accession>
<dbReference type="PANTHER" id="PTHR30126:SF40">
    <property type="entry name" value="HTH-TYPE TRANSCRIPTIONAL REGULATOR GLTR"/>
    <property type="match status" value="1"/>
</dbReference>
<comment type="caution">
    <text evidence="6">The sequence shown here is derived from an EMBL/GenBank/DDBJ whole genome shotgun (WGS) entry which is preliminary data.</text>
</comment>
<dbReference type="GO" id="GO:0003700">
    <property type="term" value="F:DNA-binding transcription factor activity"/>
    <property type="evidence" value="ECO:0007669"/>
    <property type="project" value="InterPro"/>
</dbReference>
<dbReference type="Gene3D" id="3.40.190.10">
    <property type="entry name" value="Periplasmic binding protein-like II"/>
    <property type="match status" value="2"/>
</dbReference>
<dbReference type="EMBL" id="AYYP01000071">
    <property type="protein sequence ID" value="KRM63075.1"/>
    <property type="molecule type" value="Genomic_DNA"/>
</dbReference>
<dbReference type="SUPFAM" id="SSF46785">
    <property type="entry name" value="Winged helix' DNA-binding domain"/>
    <property type="match status" value="1"/>
</dbReference>
<evidence type="ECO:0000313" key="7">
    <source>
        <dbReference type="Proteomes" id="UP000051008"/>
    </source>
</evidence>
<dbReference type="PROSITE" id="PS50931">
    <property type="entry name" value="HTH_LYSR"/>
    <property type="match status" value="1"/>
</dbReference>
<feature type="domain" description="HTH lysR-type" evidence="5">
    <location>
        <begin position="1"/>
        <end position="58"/>
    </location>
</feature>
<evidence type="ECO:0000259" key="5">
    <source>
        <dbReference type="PROSITE" id="PS50931"/>
    </source>
</evidence>
<keyword evidence="2" id="KW-0805">Transcription regulation</keyword>
<evidence type="ECO:0000256" key="3">
    <source>
        <dbReference type="ARBA" id="ARBA00023125"/>
    </source>
</evidence>
<dbReference type="FunFam" id="1.10.10.10:FF:000001">
    <property type="entry name" value="LysR family transcriptional regulator"/>
    <property type="match status" value="1"/>
</dbReference>
<dbReference type="InterPro" id="IPR005119">
    <property type="entry name" value="LysR_subst-bd"/>
</dbReference>
<evidence type="ECO:0000256" key="4">
    <source>
        <dbReference type="ARBA" id="ARBA00023163"/>
    </source>
</evidence>
<dbReference type="GO" id="GO:0000976">
    <property type="term" value="F:transcription cis-regulatory region binding"/>
    <property type="evidence" value="ECO:0007669"/>
    <property type="project" value="TreeGrafter"/>
</dbReference>
<dbReference type="Pfam" id="PF00126">
    <property type="entry name" value="HTH_1"/>
    <property type="match status" value="1"/>
</dbReference>
<gene>
    <name evidence="6" type="ORF">FC14_GL001061</name>
</gene>
<dbReference type="OrthoDB" id="9803735at2"/>
<dbReference type="CDD" id="cd05466">
    <property type="entry name" value="PBP2_LTTR_substrate"/>
    <property type="match status" value="1"/>
</dbReference>
<comment type="similarity">
    <text evidence="1">Belongs to the LysR transcriptional regulatory family.</text>
</comment>
<sequence length="297" mass="33776">MRLTQLEYFKDVAQTLNISQTAAELHVSQPAISRSIHELESELNLNLFIRKGKKLSLSQEGLVFKQTVDNIFNQLTTGLQQLEQLKQHTQSRIIFTIANSTPLMVEIIEQLHHSLPETTILVRVNSHSLPASNPGFIDYYYQLTDHPLAGYQSVPLLTERIGILVSNSSSLAKLSALSLADLDTGLIKLSTSPFQALVDRYLTNHQVALPTVITTGDRKIICDMVSHNLGIAFIPEFSWHAYLNSQQVCFVPLKDEQLQRTIYLNYIQPKESEFHHKVVTSIQKYFTKYQTRKGHFQ</sequence>
<name>A0A0R2AIJ4_9LACO</name>
<dbReference type="PANTHER" id="PTHR30126">
    <property type="entry name" value="HTH-TYPE TRANSCRIPTIONAL REGULATOR"/>
    <property type="match status" value="1"/>
</dbReference>
<keyword evidence="4" id="KW-0804">Transcription</keyword>
<dbReference type="Pfam" id="PF03466">
    <property type="entry name" value="LysR_substrate"/>
    <property type="match status" value="1"/>
</dbReference>
<dbReference type="SUPFAM" id="SSF53850">
    <property type="entry name" value="Periplasmic binding protein-like II"/>
    <property type="match status" value="1"/>
</dbReference>
<dbReference type="PATRIC" id="fig|1423718.3.peg.1111"/>
<dbReference type="Gene3D" id="1.10.10.10">
    <property type="entry name" value="Winged helix-like DNA-binding domain superfamily/Winged helix DNA-binding domain"/>
    <property type="match status" value="1"/>
</dbReference>
<dbReference type="PRINTS" id="PR00039">
    <property type="entry name" value="HTHLYSR"/>
</dbReference>
<reference evidence="6 7" key="1">
    <citation type="journal article" date="2015" name="Genome Announc.">
        <title>Expanding the biotechnology potential of lactobacilli through comparative genomics of 213 strains and associated genera.</title>
        <authorList>
            <person name="Sun Z."/>
            <person name="Harris H.M."/>
            <person name="McCann A."/>
            <person name="Guo C."/>
            <person name="Argimon S."/>
            <person name="Zhang W."/>
            <person name="Yang X."/>
            <person name="Jeffery I.B."/>
            <person name="Cooney J.C."/>
            <person name="Kagawa T.F."/>
            <person name="Liu W."/>
            <person name="Song Y."/>
            <person name="Salvetti E."/>
            <person name="Wrobel A."/>
            <person name="Rasinkangas P."/>
            <person name="Parkhill J."/>
            <person name="Rea M.C."/>
            <person name="O'Sullivan O."/>
            <person name="Ritari J."/>
            <person name="Douillard F.P."/>
            <person name="Paul Ross R."/>
            <person name="Yang R."/>
            <person name="Briner A.E."/>
            <person name="Felis G.E."/>
            <person name="de Vos W.M."/>
            <person name="Barrangou R."/>
            <person name="Klaenhammer T.R."/>
            <person name="Caufield P.W."/>
            <person name="Cui Y."/>
            <person name="Zhang H."/>
            <person name="O'Toole P.W."/>
        </authorList>
    </citation>
    <scope>NUCLEOTIDE SEQUENCE [LARGE SCALE GENOMIC DNA]</scope>
    <source>
        <strain evidence="6 7">DSM 20509</strain>
    </source>
</reference>
<keyword evidence="7" id="KW-1185">Reference proteome</keyword>
<organism evidence="6 7">
    <name type="scientific">Ligilactobacillus agilis DSM 20509</name>
    <dbReference type="NCBI Taxonomy" id="1423718"/>
    <lineage>
        <taxon>Bacteria</taxon>
        <taxon>Bacillati</taxon>
        <taxon>Bacillota</taxon>
        <taxon>Bacilli</taxon>
        <taxon>Lactobacillales</taxon>
        <taxon>Lactobacillaceae</taxon>
        <taxon>Ligilactobacillus</taxon>
    </lineage>
</organism>
<dbReference type="InterPro" id="IPR036388">
    <property type="entry name" value="WH-like_DNA-bd_sf"/>
</dbReference>